<dbReference type="PANTHER" id="PTHR11614">
    <property type="entry name" value="PHOSPHOLIPASE-RELATED"/>
    <property type="match status" value="1"/>
</dbReference>
<reference evidence="2" key="1">
    <citation type="submission" date="2023-12" db="EMBL/GenBank/DDBJ databases">
        <title>Fervidustalea candida gen. nov., sp. nov., a novel member of the family Paenibacillaceae isolated from a geothermal area.</title>
        <authorList>
            <person name="Li W.-J."/>
            <person name="Jiao J.-Y."/>
            <person name="Chen Y."/>
        </authorList>
    </citation>
    <scope>NUCLEOTIDE SEQUENCE</scope>
    <source>
        <strain evidence="2">SYSU GA230002</strain>
    </source>
</reference>
<dbReference type="SUPFAM" id="SSF53474">
    <property type="entry name" value="alpha/beta-Hydrolases"/>
    <property type="match status" value="1"/>
</dbReference>
<sequence length="281" mass="31851">MSYSDFEWRGPDGMRIFACEWRPPEGVPVKAAIGIVHGMGEHSGRYRHVAEMLIAEGYAVLVYDQPGHGRTEGLRGHAESYEVLLDQVGLLLDELDRRYPKLPRFLYAHSMGGNVALNYLLRRKPKLNGAVVTGPWLKLAFTPPPVQVFMGRIMNRIYPKFTNKRPLVAEHLTSDPEMAKLYVEDPLGHGSISVRFFFDVDRAGLWALEHAGELSVDLLLMHGSDDQVTSILASKQFAERAGSLCTFMEWPGYRHELHNELGREEVFAAMRQWLSGHLEQH</sequence>
<keyword evidence="3" id="KW-1185">Reference proteome</keyword>
<dbReference type="InterPro" id="IPR000073">
    <property type="entry name" value="AB_hydrolase_1"/>
</dbReference>
<evidence type="ECO:0000259" key="1">
    <source>
        <dbReference type="Pfam" id="PF12146"/>
    </source>
</evidence>
<feature type="domain" description="Serine aminopeptidase S33" evidence="1">
    <location>
        <begin position="29"/>
        <end position="261"/>
    </location>
</feature>
<accession>A0ABU5ZGV7</accession>
<dbReference type="InterPro" id="IPR029058">
    <property type="entry name" value="AB_hydrolase_fold"/>
</dbReference>
<dbReference type="InterPro" id="IPR022742">
    <property type="entry name" value="Hydrolase_4"/>
</dbReference>
<dbReference type="Gene3D" id="3.40.50.1820">
    <property type="entry name" value="alpha/beta hydrolase"/>
    <property type="match status" value="1"/>
</dbReference>
<dbReference type="EMBL" id="JAYJLD010000009">
    <property type="protein sequence ID" value="MEB3101727.1"/>
    <property type="molecule type" value="Genomic_DNA"/>
</dbReference>
<protein>
    <submittedName>
        <fullName evidence="2">Alpha/beta hydrolase</fullName>
    </submittedName>
</protein>
<dbReference type="RefSeq" id="WP_371753842.1">
    <property type="nucleotide sequence ID" value="NZ_JAYJLD010000009.1"/>
</dbReference>
<comment type="caution">
    <text evidence="2">The sequence shown here is derived from an EMBL/GenBank/DDBJ whole genome shotgun (WGS) entry which is preliminary data.</text>
</comment>
<evidence type="ECO:0000313" key="3">
    <source>
        <dbReference type="Proteomes" id="UP001310386"/>
    </source>
</evidence>
<dbReference type="GO" id="GO:0016787">
    <property type="term" value="F:hydrolase activity"/>
    <property type="evidence" value="ECO:0007669"/>
    <property type="project" value="UniProtKB-KW"/>
</dbReference>
<evidence type="ECO:0000313" key="2">
    <source>
        <dbReference type="EMBL" id="MEB3101727.1"/>
    </source>
</evidence>
<proteinExistence type="predicted"/>
<dbReference type="Pfam" id="PF12146">
    <property type="entry name" value="Hydrolase_4"/>
    <property type="match status" value="1"/>
</dbReference>
<keyword evidence="2" id="KW-0378">Hydrolase</keyword>
<dbReference type="InterPro" id="IPR051044">
    <property type="entry name" value="MAG_DAG_Lipase"/>
</dbReference>
<organism evidence="2 3">
    <name type="scientific">Ferviditalea candida</name>
    <dbReference type="NCBI Taxonomy" id="3108399"/>
    <lineage>
        <taxon>Bacteria</taxon>
        <taxon>Bacillati</taxon>
        <taxon>Bacillota</taxon>
        <taxon>Bacilli</taxon>
        <taxon>Bacillales</taxon>
        <taxon>Paenibacillaceae</taxon>
        <taxon>Ferviditalea</taxon>
    </lineage>
</organism>
<gene>
    <name evidence="2" type="ORF">VF724_08630</name>
</gene>
<name>A0ABU5ZGV7_9BACL</name>
<dbReference type="PRINTS" id="PR00111">
    <property type="entry name" value="ABHYDROLASE"/>
</dbReference>
<dbReference type="Proteomes" id="UP001310386">
    <property type="component" value="Unassembled WGS sequence"/>
</dbReference>